<dbReference type="GO" id="GO:0004371">
    <property type="term" value="F:glycerone kinase activity"/>
    <property type="evidence" value="ECO:0007669"/>
    <property type="project" value="InterPro"/>
</dbReference>
<dbReference type="InterPro" id="IPR004007">
    <property type="entry name" value="DhaL_dom"/>
</dbReference>
<dbReference type="Gene3D" id="1.25.40.340">
    <property type="match status" value="1"/>
</dbReference>
<dbReference type="EMBL" id="CAFBPW010000072">
    <property type="protein sequence ID" value="CAB5032550.1"/>
    <property type="molecule type" value="Genomic_DNA"/>
</dbReference>
<evidence type="ECO:0000313" key="4">
    <source>
        <dbReference type="EMBL" id="CAB5032550.1"/>
    </source>
</evidence>
<sequence length="343" mass="35218">MSFPSQISAIELLSAFRSIAQVVAEHEQALNQLQSEDEGQAESELESELDPEIQAEADPWLRQNSRADTNEPAGTELASTDFAGTDLAGTDLARTLAAAVAAADGSRDLAHLFDGLRRGAAEAASGPAGRSLASVFSGLAEVLSNLDHLDGAGLALGLEVAAELLASQEDGQNRGAMAAVLAATASGALSAVDDGADLAEVVITAADEGLEELELGPQSNSDLAERGVVDAAAAGFLLMLDTLASVLTGEPLPSPPADTPRLITGGTQFVVRCDVVAHAGCGLESANWLESTWHELGTLKLFDGIGPVWKAELLTTLPGEAVEAIFAVGRPQNLHIGLATEPS</sequence>
<accession>A0A6J6PGT5</accession>
<feature type="region of interest" description="Disordered" evidence="1">
    <location>
        <begin position="62"/>
        <end position="82"/>
    </location>
</feature>
<evidence type="ECO:0000313" key="3">
    <source>
        <dbReference type="EMBL" id="CAB4697817.1"/>
    </source>
</evidence>
<evidence type="ECO:0000256" key="1">
    <source>
        <dbReference type="SAM" id="MobiDB-lite"/>
    </source>
</evidence>
<gene>
    <name evidence="3" type="ORF">UFOPK2582_00785</name>
    <name evidence="4" type="ORF">UFOPK4173_00789</name>
</gene>
<reference evidence="3" key="1">
    <citation type="submission" date="2020-05" db="EMBL/GenBank/DDBJ databases">
        <authorList>
            <person name="Chiriac C."/>
            <person name="Salcher M."/>
            <person name="Ghai R."/>
            <person name="Kavagutti S V."/>
        </authorList>
    </citation>
    <scope>NUCLEOTIDE SEQUENCE</scope>
</reference>
<feature type="domain" description="DhaL" evidence="2">
    <location>
        <begin position="89"/>
        <end position="244"/>
    </location>
</feature>
<organism evidence="3">
    <name type="scientific">freshwater metagenome</name>
    <dbReference type="NCBI Taxonomy" id="449393"/>
    <lineage>
        <taxon>unclassified sequences</taxon>
        <taxon>metagenomes</taxon>
        <taxon>ecological metagenomes</taxon>
    </lineage>
</organism>
<dbReference type="EMBL" id="CAEZXS010000078">
    <property type="protein sequence ID" value="CAB4697817.1"/>
    <property type="molecule type" value="Genomic_DNA"/>
</dbReference>
<dbReference type="InterPro" id="IPR036117">
    <property type="entry name" value="DhaL_dom_sf"/>
</dbReference>
<name>A0A6J6PGT5_9ZZZZ</name>
<dbReference type="Pfam" id="PF02734">
    <property type="entry name" value="Dak2"/>
    <property type="match status" value="1"/>
</dbReference>
<evidence type="ECO:0000259" key="2">
    <source>
        <dbReference type="Pfam" id="PF02734"/>
    </source>
</evidence>
<dbReference type="AlphaFoldDB" id="A0A6J6PGT5"/>
<proteinExistence type="predicted"/>
<dbReference type="GO" id="GO:0006071">
    <property type="term" value="P:glycerol metabolic process"/>
    <property type="evidence" value="ECO:0007669"/>
    <property type="project" value="InterPro"/>
</dbReference>
<protein>
    <submittedName>
        <fullName evidence="3">Unannotated protein</fullName>
    </submittedName>
</protein>